<evidence type="ECO:0000313" key="3">
    <source>
        <dbReference type="Proteomes" id="UP001608902"/>
    </source>
</evidence>
<reference evidence="2 3" key="1">
    <citation type="submission" date="2024-08" db="EMBL/GenBank/DDBJ databases">
        <title>Gnathostoma spinigerum genome.</title>
        <authorList>
            <person name="Gonzalez-Bertolin B."/>
            <person name="Monzon S."/>
            <person name="Zaballos A."/>
            <person name="Jimenez P."/>
            <person name="Dekumyoy P."/>
            <person name="Varona S."/>
            <person name="Cuesta I."/>
            <person name="Sumanam S."/>
            <person name="Adisakwattana P."/>
            <person name="Gasser R.B."/>
            <person name="Hernandez-Gonzalez A."/>
            <person name="Young N.D."/>
            <person name="Perteguer M.J."/>
        </authorList>
    </citation>
    <scope>NUCLEOTIDE SEQUENCE [LARGE SCALE GENOMIC DNA]</scope>
    <source>
        <strain evidence="2">AL3</strain>
        <tissue evidence="2">Liver</tissue>
    </source>
</reference>
<keyword evidence="3" id="KW-1185">Reference proteome</keyword>
<dbReference type="Proteomes" id="UP001608902">
    <property type="component" value="Unassembled WGS sequence"/>
</dbReference>
<evidence type="ECO:0000259" key="1">
    <source>
        <dbReference type="Pfam" id="PF00004"/>
    </source>
</evidence>
<organism evidence="2 3">
    <name type="scientific">Gnathostoma spinigerum</name>
    <dbReference type="NCBI Taxonomy" id="75299"/>
    <lineage>
        <taxon>Eukaryota</taxon>
        <taxon>Metazoa</taxon>
        <taxon>Ecdysozoa</taxon>
        <taxon>Nematoda</taxon>
        <taxon>Chromadorea</taxon>
        <taxon>Rhabditida</taxon>
        <taxon>Spirurina</taxon>
        <taxon>Gnathostomatomorpha</taxon>
        <taxon>Gnathostomatoidea</taxon>
        <taxon>Gnathostomatidae</taxon>
        <taxon>Gnathostoma</taxon>
    </lineage>
</organism>
<dbReference type="SUPFAM" id="SSF52540">
    <property type="entry name" value="P-loop containing nucleoside triphosphate hydrolases"/>
    <property type="match status" value="1"/>
</dbReference>
<dbReference type="CDD" id="cd00009">
    <property type="entry name" value="AAA"/>
    <property type="match status" value="1"/>
</dbReference>
<dbReference type="AlphaFoldDB" id="A0ABD6E466"/>
<feature type="domain" description="ATPase AAA-type core" evidence="1">
    <location>
        <begin position="93"/>
        <end position="208"/>
    </location>
</feature>
<dbReference type="EMBL" id="JBGFUD010000275">
    <property type="protein sequence ID" value="MFH4974151.1"/>
    <property type="molecule type" value="Genomic_DNA"/>
</dbReference>
<dbReference type="InterPro" id="IPR027417">
    <property type="entry name" value="P-loop_NTPase"/>
</dbReference>
<dbReference type="Pfam" id="PF00004">
    <property type="entry name" value="AAA"/>
    <property type="match status" value="1"/>
</dbReference>
<evidence type="ECO:0000313" key="2">
    <source>
        <dbReference type="EMBL" id="MFH4974151.1"/>
    </source>
</evidence>
<proteinExistence type="predicted"/>
<dbReference type="Gene3D" id="3.40.50.300">
    <property type="entry name" value="P-loop containing nucleotide triphosphate hydrolases"/>
    <property type="match status" value="1"/>
</dbReference>
<protein>
    <recommendedName>
        <fullName evidence="1">ATPase AAA-type core domain-containing protein</fullName>
    </recommendedName>
</protein>
<name>A0ABD6E466_9BILA</name>
<dbReference type="InterPro" id="IPR003959">
    <property type="entry name" value="ATPase_AAA_core"/>
</dbReference>
<sequence>MKPSSSEMHSLSHVDRLCFIFACDHLPKIHVIKANHDGSRPKICEENHSCLSNFGEDVETSAILQCQEKLVNACAKYLSYCLFNNGGSLRNALVIGKNFSGKSTLIRRLSKKMFRSSIVYSSYIEGLKWKGRSADNVLKALQLEIGRLVKRYPSVLFIDDIDFFEEVEDKSDTNVERIFAGLKRIAEENNIQVVATAKNVHAIHKSSLTSNPKRFFGRTFTIEELNLVNHLKL</sequence>
<comment type="caution">
    <text evidence="2">The sequence shown here is derived from an EMBL/GenBank/DDBJ whole genome shotgun (WGS) entry which is preliminary data.</text>
</comment>
<gene>
    <name evidence="2" type="ORF">AB6A40_000860</name>
</gene>
<accession>A0ABD6E466</accession>